<gene>
    <name evidence="1" type="ORF">NM208_g7438</name>
</gene>
<dbReference type="Proteomes" id="UP001148629">
    <property type="component" value="Unassembled WGS sequence"/>
</dbReference>
<name>A0ACC1S959_9HYPO</name>
<keyword evidence="2" id="KW-1185">Reference proteome</keyword>
<dbReference type="EMBL" id="JANRMS010000765">
    <property type="protein sequence ID" value="KAJ3534689.1"/>
    <property type="molecule type" value="Genomic_DNA"/>
</dbReference>
<evidence type="ECO:0000313" key="2">
    <source>
        <dbReference type="Proteomes" id="UP001148629"/>
    </source>
</evidence>
<proteinExistence type="predicted"/>
<reference evidence="1" key="1">
    <citation type="submission" date="2022-08" db="EMBL/GenBank/DDBJ databases">
        <title>Genome Sequence of Fusarium decemcellulare.</title>
        <authorList>
            <person name="Buettner E."/>
        </authorList>
    </citation>
    <scope>NUCLEOTIDE SEQUENCE</scope>
    <source>
        <strain evidence="1">Babe19</strain>
    </source>
</reference>
<organism evidence="1 2">
    <name type="scientific">Fusarium decemcellulare</name>
    <dbReference type="NCBI Taxonomy" id="57161"/>
    <lineage>
        <taxon>Eukaryota</taxon>
        <taxon>Fungi</taxon>
        <taxon>Dikarya</taxon>
        <taxon>Ascomycota</taxon>
        <taxon>Pezizomycotina</taxon>
        <taxon>Sordariomycetes</taxon>
        <taxon>Hypocreomycetidae</taxon>
        <taxon>Hypocreales</taxon>
        <taxon>Nectriaceae</taxon>
        <taxon>Fusarium</taxon>
        <taxon>Fusarium decemcellulare species complex</taxon>
    </lineage>
</organism>
<sequence length="1216" mass="137658">MSQGKAKQIRRNSFVSDFLGENVTSAPPAHSGQTAIAKDNARQIVGNIINNYFELPEDREVNRKWLQIIEWLTPSKEVLQTQALVHRDARQSQFEGTGTWFLDSPEFQQWLYGSDTLLWVHGIVGCGKTVLFSTAVENTREACRSDPIKLSAFFYCTSRDPSSQDIDVLLRLLLIQLSPPPTVCEPLEDLYNLCNETFPPKLPTVTELAKTLTLILEQPALPGSRGCQASAVNQPACERAIYILIDGLDEVPWSSRSCFLQLTSNLAALDLHRVHLLITSRNQPDIQEAMSEPIAWAHITIEDSLVQEDINRYVSYTINLDRRLRRLPEKTKDAIKTRVGDEGKGMFLWASLQLKALVRLRVILSHSILEALKSLPRDLDETYYRILGEIDSSLVPQASSALKWLALSTRPLYVEELADACSIDLQLSPVLGERLDPYIIFEILHDLISIQPPLAGPDESLIPRKHRISLFHASVGEFLKGIETYGPPSFSPRMSDFRLEDDEAHLHIAQSCLAYLYYYNIASARDNRFDLCDYAFYNWDKHLDHMENQTEKDSNHTDAGVRRKAMSLYNDICDLHSPKTIIQRATGWLPDHDVSRLLEAVNLPAFHANFDSFFLPSDRVAIASRPSGVEAKPWSPDVVRAPYHPLKFSRNEVRFLELLPCLDSTTETRSRMYTASLDHHPPRYVALSYTWGMPIMENPVFIDGFEVKVTSAQAQLLRVLRSRGEDSLAAIWMDAICIDHYNLKEKEYQIALMDRIFAGAQHVIVGLGEEISSDEQGIRVLSGLAALLSHRLESKPSSVLFNSEDLAAMMALFRGHWWHRAWMIQEIVLSSNAIMLIGSLSCNFNLIGQVMDAELELQKFFDSPGRSDLFLLRNHPEWLAAKRLVQTRSQWAMTRGLPLPALLWRFRNSACLDPRDKVNSLLSICRKEDTHALSPDYNKETHVFFREVSAHIMSAYNCLDILSLRCAWTKDSLPASWALELQHLSETMPLILGIFEWPRQPEIYTACGTHGYWASIPSDYRSGSTLHVKGQCFDTVRRVLNRGCAPLKRICRRISSIEDQTVYAAESQIEIRWRTLFADQWPVGQRLGKNTSRGAPIPTCPQDESRLLEQPGVRKYTPFLQGRSTFLTTGGYLGLGPQGARPGDEVAVLAGGAVLYILRKQGSAHVLIGDCYVHDCMDGEVISRISQDREDIDSWAQIIKIVGFYWDIIGETRARK</sequence>
<protein>
    <submittedName>
        <fullName evidence="1">Uncharacterized protein</fullName>
    </submittedName>
</protein>
<accession>A0ACC1S959</accession>
<comment type="caution">
    <text evidence="1">The sequence shown here is derived from an EMBL/GenBank/DDBJ whole genome shotgun (WGS) entry which is preliminary data.</text>
</comment>
<evidence type="ECO:0000313" key="1">
    <source>
        <dbReference type="EMBL" id="KAJ3534689.1"/>
    </source>
</evidence>